<dbReference type="AlphaFoldDB" id="A0A6B9HDQ1"/>
<reference evidence="1" key="1">
    <citation type="journal article" date="2020" name="ACS Chem. Biol.">
        <title>Genome Mining and Heterologous Expression Reveal Two Distinct Families of Lasso Peptides Highly Conserved in Endofungal Bacteria.</title>
        <authorList>
            <person name="Bratovanov E.V."/>
            <person name="Ishida K."/>
            <person name="Heinze B."/>
            <person name="Pidot S.J."/>
            <person name="Stinear T.P."/>
            <person name="Hegemann J.D."/>
            <person name="Marahiel M.A."/>
            <person name="Hertweck C."/>
        </authorList>
    </citation>
    <scope>NUCLEOTIDE SEQUENCE</scope>
    <source>
        <strain evidence="1">B8</strain>
    </source>
</reference>
<organism evidence="1">
    <name type="scientific">Mycetohabitans sp</name>
    <dbReference type="NCBI Taxonomy" id="2571162"/>
    <lineage>
        <taxon>Bacteria</taxon>
        <taxon>Pseudomonadati</taxon>
        <taxon>Pseudomonadota</taxon>
        <taxon>Betaproteobacteria</taxon>
        <taxon>Burkholderiales</taxon>
        <taxon>Burkholderiaceae</taxon>
        <taxon>Mycetohabitans</taxon>
    </lineage>
</organism>
<protein>
    <recommendedName>
        <fullName evidence="2">Prevent-host-death protein</fullName>
    </recommendedName>
</protein>
<proteinExistence type="predicted"/>
<accession>A0A6B9HDQ1</accession>
<dbReference type="EMBL" id="MN695290">
    <property type="protein sequence ID" value="QGY72933.1"/>
    <property type="molecule type" value="Genomic_DNA"/>
</dbReference>
<name>A0A6B9HDQ1_9BURK</name>
<evidence type="ECO:0008006" key="2">
    <source>
        <dbReference type="Google" id="ProtNLM"/>
    </source>
</evidence>
<sequence>MEKVISMHQAKTMLSQLVNRAASGERIKIGAYGNAQAELVPVGGVSSKPKKRIGLLKGCFEVPEDFDAPLPEEVLSAFEGRST</sequence>
<evidence type="ECO:0000313" key="1">
    <source>
        <dbReference type="EMBL" id="QGY72933.1"/>
    </source>
</evidence>